<evidence type="ECO:0000313" key="3">
    <source>
        <dbReference type="Proteomes" id="UP000746584"/>
    </source>
</evidence>
<organism evidence="2 3">
    <name type="scientific">Curtobacterium luteum</name>
    <dbReference type="NCBI Taxonomy" id="33881"/>
    <lineage>
        <taxon>Bacteria</taxon>
        <taxon>Bacillati</taxon>
        <taxon>Actinomycetota</taxon>
        <taxon>Actinomycetes</taxon>
        <taxon>Micrococcales</taxon>
        <taxon>Microbacteriaceae</taxon>
        <taxon>Curtobacterium</taxon>
    </lineage>
</organism>
<keyword evidence="3" id="KW-1185">Reference proteome</keyword>
<dbReference type="Proteomes" id="UP000746584">
    <property type="component" value="Unassembled WGS sequence"/>
</dbReference>
<proteinExistence type="predicted"/>
<dbReference type="EMBL" id="JAFBCG010000001">
    <property type="protein sequence ID" value="MBM7803384.1"/>
    <property type="molecule type" value="Genomic_DNA"/>
</dbReference>
<sequence>MLPYTRSNDLVMSPSTDWSAQGPATIASSVTAGAFHNGAGYWSCYSRTPEGALYAAYNATQYCADPNLAARALPQTLADGPGKAAATAAARRNDAPCSPLSPAGFVMQSYDGTNATVYLLVTTATGALGAAGTNLVWQHGDWKIKVDASGHNPIAAVPAMAAADNTPWGANG</sequence>
<name>A0ABS2RWI4_9MICO</name>
<dbReference type="Pfam" id="PF26526">
    <property type="entry name" value="DUF8175"/>
    <property type="match status" value="1"/>
</dbReference>
<protein>
    <recommendedName>
        <fullName evidence="1">DUF8175 domain-containing protein</fullName>
    </recommendedName>
</protein>
<evidence type="ECO:0000313" key="2">
    <source>
        <dbReference type="EMBL" id="MBM7803384.1"/>
    </source>
</evidence>
<gene>
    <name evidence="2" type="ORF">JOE58_002635</name>
</gene>
<dbReference type="InterPro" id="IPR058488">
    <property type="entry name" value="DUF8175"/>
</dbReference>
<dbReference type="RefSeq" id="WP_188889232.1">
    <property type="nucleotide sequence ID" value="NZ_BMOI01000013.1"/>
</dbReference>
<accession>A0ABS2RWI4</accession>
<evidence type="ECO:0000259" key="1">
    <source>
        <dbReference type="Pfam" id="PF26526"/>
    </source>
</evidence>
<reference evidence="2 3" key="1">
    <citation type="submission" date="2021-01" db="EMBL/GenBank/DDBJ databases">
        <title>Sequencing the genomes of 1000 actinobacteria strains.</title>
        <authorList>
            <person name="Klenk H.-P."/>
        </authorList>
    </citation>
    <scope>NUCLEOTIDE SEQUENCE [LARGE SCALE GENOMIC DNA]</scope>
    <source>
        <strain evidence="2 3">DSM 20542</strain>
    </source>
</reference>
<feature type="domain" description="DUF8175" evidence="1">
    <location>
        <begin position="13"/>
        <end position="161"/>
    </location>
</feature>
<comment type="caution">
    <text evidence="2">The sequence shown here is derived from an EMBL/GenBank/DDBJ whole genome shotgun (WGS) entry which is preliminary data.</text>
</comment>